<keyword evidence="1" id="KW-0472">Membrane</keyword>
<dbReference type="RefSeq" id="XP_026226405.1">
    <property type="nucleotide sequence ID" value="XM_026370620.2"/>
</dbReference>
<dbReference type="RefSeq" id="XP_026226407.1">
    <property type="nucleotide sequence ID" value="XM_026370622.2"/>
</dbReference>
<keyword evidence="5" id="KW-1185">Reference proteome</keyword>
<feature type="domain" description="Ig-like" evidence="3">
    <location>
        <begin position="26"/>
        <end position="96"/>
    </location>
</feature>
<protein>
    <recommendedName>
        <fullName evidence="3">Ig-like domain-containing protein</fullName>
    </recommendedName>
</protein>
<evidence type="ECO:0000259" key="3">
    <source>
        <dbReference type="PROSITE" id="PS50835"/>
    </source>
</evidence>
<dbReference type="CDD" id="cd00096">
    <property type="entry name" value="Ig"/>
    <property type="match status" value="1"/>
</dbReference>
<dbReference type="PROSITE" id="PS50835">
    <property type="entry name" value="IG_LIKE"/>
    <property type="match status" value="2"/>
</dbReference>
<dbReference type="SUPFAM" id="SSF48726">
    <property type="entry name" value="Immunoglobulin"/>
    <property type="match status" value="2"/>
</dbReference>
<dbReference type="GeneTree" id="ENSGT00510000054197"/>
<feature type="domain" description="Ig-like" evidence="3">
    <location>
        <begin position="103"/>
        <end position="183"/>
    </location>
</feature>
<dbReference type="InterPro" id="IPR007110">
    <property type="entry name" value="Ig-like_dom"/>
</dbReference>
<dbReference type="SMART" id="SM00409">
    <property type="entry name" value="IG"/>
    <property type="match status" value="2"/>
</dbReference>
<evidence type="ECO:0000313" key="5">
    <source>
        <dbReference type="Proteomes" id="UP000265040"/>
    </source>
</evidence>
<accession>A0A3Q1JB01</accession>
<feature type="transmembrane region" description="Helical" evidence="1">
    <location>
        <begin position="223"/>
        <end position="247"/>
    </location>
</feature>
<dbReference type="Ensembl" id="ENSATET00000030612.3">
    <property type="protein sequence ID" value="ENSATEP00000030155.3"/>
    <property type="gene ID" value="ENSATEG00000030500.1"/>
</dbReference>
<evidence type="ECO:0000256" key="1">
    <source>
        <dbReference type="SAM" id="Phobius"/>
    </source>
</evidence>
<dbReference type="Gene3D" id="1.20.5.900">
    <property type="entry name" value="transmembrane domain of human cd4"/>
    <property type="match status" value="1"/>
</dbReference>
<reference evidence="4" key="1">
    <citation type="submission" date="2021-04" db="EMBL/GenBank/DDBJ databases">
        <authorList>
            <consortium name="Wellcome Sanger Institute Data Sharing"/>
        </authorList>
    </citation>
    <scope>NUCLEOTIDE SEQUENCE [LARGE SCALE GENOMIC DNA]</scope>
</reference>
<dbReference type="SMART" id="SM00408">
    <property type="entry name" value="IGc2"/>
    <property type="match status" value="2"/>
</dbReference>
<dbReference type="Proteomes" id="UP000265040">
    <property type="component" value="Chromosome 16"/>
</dbReference>
<dbReference type="PANTHER" id="PTHR11422:SF6">
    <property type="entry name" value="HEMICENTIN-1 ISOFORM X1"/>
    <property type="match status" value="1"/>
</dbReference>
<reference evidence="4" key="2">
    <citation type="submission" date="2025-08" db="UniProtKB">
        <authorList>
            <consortium name="Ensembl"/>
        </authorList>
    </citation>
    <scope>IDENTIFICATION</scope>
</reference>
<keyword evidence="2" id="KW-0732">Signal</keyword>
<evidence type="ECO:0000313" key="4">
    <source>
        <dbReference type="Ensembl" id="ENSATEP00000030155.3"/>
    </source>
</evidence>
<name>A0A3Q1JB01_ANATE</name>
<feature type="chain" id="PRO_5043489986" description="Ig-like domain-containing protein" evidence="2">
    <location>
        <begin position="19"/>
        <end position="303"/>
    </location>
</feature>
<proteinExistence type="predicted"/>
<dbReference type="InterPro" id="IPR003598">
    <property type="entry name" value="Ig_sub2"/>
</dbReference>
<feature type="signal peptide" evidence="2">
    <location>
        <begin position="1"/>
        <end position="18"/>
    </location>
</feature>
<dbReference type="GeneID" id="113169304"/>
<reference evidence="4" key="3">
    <citation type="submission" date="2025-09" db="UniProtKB">
        <authorList>
            <consortium name="Ensembl"/>
        </authorList>
    </citation>
    <scope>IDENTIFICATION</scope>
</reference>
<dbReference type="CTD" id="100334281"/>
<dbReference type="Gene3D" id="2.60.40.10">
    <property type="entry name" value="Immunoglobulins"/>
    <property type="match status" value="2"/>
</dbReference>
<dbReference type="InterPro" id="IPR003599">
    <property type="entry name" value="Ig_sub"/>
</dbReference>
<sequence length="303" mass="33497">MKIIVLFGFVLGAVCVAGKVVFTTPGKKATLECGANTFSNTLTWRYKDQVIYSTQKRGYPRKGKTDLASRTSVIKGTSLQISDVKEGDAGAFSCEADRIQHEHTLVVFSVSPSSPCELESGWEATLQCQVKGPTSGYTVQWRKPDGTTDKSGTAKLESVALSDAGNWTCMITYGGETHSENLVVKVKAFVPPTTAPSTKQNSNEEPGCTDCATDRNGVLRLDWWVWVAVGVGGLIVLLLMVFVIFMCKRIKRRKRKIRGMKYRRQPMEPKEYCQCTRPPAAARPQQGRRKEKPTVLLVQPPLM</sequence>
<dbReference type="InterPro" id="IPR021963">
    <property type="entry name" value="Tcell_CD4_Cterm"/>
</dbReference>
<dbReference type="RefSeq" id="XP_026226406.1">
    <property type="nucleotide sequence ID" value="XM_026370621.2"/>
</dbReference>
<evidence type="ECO:0000256" key="2">
    <source>
        <dbReference type="SAM" id="SignalP"/>
    </source>
</evidence>
<dbReference type="Pfam" id="PF13927">
    <property type="entry name" value="Ig_3"/>
    <property type="match status" value="2"/>
</dbReference>
<organism evidence="4 5">
    <name type="scientific">Anabas testudineus</name>
    <name type="common">Climbing perch</name>
    <name type="synonym">Anthias testudineus</name>
    <dbReference type="NCBI Taxonomy" id="64144"/>
    <lineage>
        <taxon>Eukaryota</taxon>
        <taxon>Metazoa</taxon>
        <taxon>Chordata</taxon>
        <taxon>Craniata</taxon>
        <taxon>Vertebrata</taxon>
        <taxon>Euteleostomi</taxon>
        <taxon>Actinopterygii</taxon>
        <taxon>Neopterygii</taxon>
        <taxon>Teleostei</taxon>
        <taxon>Neoteleostei</taxon>
        <taxon>Acanthomorphata</taxon>
        <taxon>Anabantaria</taxon>
        <taxon>Anabantiformes</taxon>
        <taxon>Anabantoidei</taxon>
        <taxon>Anabantidae</taxon>
        <taxon>Anabas</taxon>
    </lineage>
</organism>
<keyword evidence="1" id="KW-0812">Transmembrane</keyword>
<dbReference type="PANTHER" id="PTHR11422">
    <property type="entry name" value="T-CELL SURFACE GLYCOPROTEIN CD4"/>
    <property type="match status" value="1"/>
</dbReference>
<dbReference type="Pfam" id="PF12104">
    <property type="entry name" value="Tcell_CD4_C"/>
    <property type="match status" value="1"/>
</dbReference>
<keyword evidence="1" id="KW-1133">Transmembrane helix</keyword>
<dbReference type="AlphaFoldDB" id="A0A3Q1JB01"/>
<dbReference type="InterPro" id="IPR013783">
    <property type="entry name" value="Ig-like_fold"/>
</dbReference>
<dbReference type="InterPro" id="IPR036179">
    <property type="entry name" value="Ig-like_dom_sf"/>
</dbReference>